<dbReference type="EMBL" id="SRYG01000020">
    <property type="protein sequence ID" value="TGY65229.1"/>
    <property type="molecule type" value="Genomic_DNA"/>
</dbReference>
<comment type="caution">
    <text evidence="1">The sequence shown here is derived from an EMBL/GenBank/DDBJ whole genome shotgun (WGS) entry which is preliminary data.</text>
</comment>
<evidence type="ECO:0000313" key="1">
    <source>
        <dbReference type="EMBL" id="TGY65229.1"/>
    </source>
</evidence>
<protein>
    <submittedName>
        <fullName evidence="1">PTS system mannose/fructose/sorbose family transporter subunit IID</fullName>
    </submittedName>
</protein>
<sequence length="291" mass="32068">MASNNKELRYIDTTPAPRVSKKTLNKMVWLSTMLQASFNYERMQSGGWLWAMLPGLEEVHTNKEDLSTSMIQNLDFINTHPFAVTFVMGIVLSMEQMKTDVQTIRSVRISVAAPLGGIGDALFWYTLVPITAGLTANMAINGSILGPILYFIILFGCEMALRYGLMYWSYNLGMKAVSMMTEYADEFTHAAAVLGVFVVGALIANYGGGTTLGMTIANGESPIVIQDYLNMILPCMLPLLITLLMYFLIKKKGWTPVKCIGLILVMGIVGAIFGIWSGTYKPFVPVPWTVG</sequence>
<accession>A0AC61R5B9</accession>
<keyword evidence="2" id="KW-1185">Reference proteome</keyword>
<organism evidence="1 2">
    <name type="scientific">Dubosiella muris</name>
    <dbReference type="NCBI Taxonomy" id="3038133"/>
    <lineage>
        <taxon>Bacteria</taxon>
        <taxon>Bacillati</taxon>
        <taxon>Bacillota</taxon>
        <taxon>Erysipelotrichia</taxon>
        <taxon>Erysipelotrichales</taxon>
        <taxon>Erysipelotrichaceae</taxon>
        <taxon>Dubosiella</taxon>
    </lineage>
</organism>
<gene>
    <name evidence="1" type="ORF">E5336_09355</name>
</gene>
<dbReference type="Proteomes" id="UP000308836">
    <property type="component" value="Unassembled WGS sequence"/>
</dbReference>
<evidence type="ECO:0000313" key="2">
    <source>
        <dbReference type="Proteomes" id="UP000308836"/>
    </source>
</evidence>
<proteinExistence type="predicted"/>
<name>A0AC61R5B9_9FIRM</name>
<reference evidence="1" key="1">
    <citation type="submission" date="2019-04" db="EMBL/GenBank/DDBJ databases">
        <title>Microbes associate with the intestines of laboratory mice.</title>
        <authorList>
            <person name="Navarre W."/>
            <person name="Wong E."/>
            <person name="Huang K."/>
            <person name="Tropini C."/>
            <person name="Ng K."/>
            <person name="Yu B."/>
        </authorList>
    </citation>
    <scope>NUCLEOTIDE SEQUENCE</scope>
    <source>
        <strain evidence="1">NM09_H32</strain>
    </source>
</reference>